<dbReference type="Pfam" id="PF11316">
    <property type="entry name" value="Rhamno_transf"/>
    <property type="match status" value="1"/>
</dbReference>
<dbReference type="EMBL" id="CP014518">
    <property type="protein sequence ID" value="AMM32164.1"/>
    <property type="molecule type" value="Genomic_DNA"/>
</dbReference>
<sequence length="297" mass="32778">MTGVDHVVLTRFNLPSAGYEKTVRTRDGWLESRVGLFERYCLPSVLSQSCQDFAWLVYFDPESPSWLMERIARWSGSLTPLFRREVLAPELIADLRAASGGGGGRLLTTNLDNDDALSSDFVERVQAAARSVDDQPTAIYLAHGLIAAGERLYRRHDPANAFCSVAAPWAAQKTCWSDWHNHLGRSMPVVLDRGGPGWLQVVHGANVSNRVHGVLTAPAVHTRSFPGLLDDLRRPRTRDRLLDGTVRQPARIAREALRGAVKSIVVAFGGRDALDRVRTRARIRGPRGGLSGRRSGQ</sequence>
<protein>
    <recommendedName>
        <fullName evidence="3">Rhamnosyltransferase</fullName>
    </recommendedName>
</protein>
<evidence type="ECO:0008006" key="3">
    <source>
        <dbReference type="Google" id="ProtNLM"/>
    </source>
</evidence>
<dbReference type="STRING" id="37927.SA2016_1487"/>
<dbReference type="AlphaFoldDB" id="A0A127A025"/>
<dbReference type="PATRIC" id="fig|37927.3.peg.1535"/>
<evidence type="ECO:0000313" key="1">
    <source>
        <dbReference type="EMBL" id="AMM32164.1"/>
    </source>
</evidence>
<name>A0A127A025_9MICC</name>
<dbReference type="Proteomes" id="UP000070134">
    <property type="component" value="Chromosome"/>
</dbReference>
<organism evidence="1 2">
    <name type="scientific">Sinomonas atrocyanea</name>
    <dbReference type="NCBI Taxonomy" id="37927"/>
    <lineage>
        <taxon>Bacteria</taxon>
        <taxon>Bacillati</taxon>
        <taxon>Actinomycetota</taxon>
        <taxon>Actinomycetes</taxon>
        <taxon>Micrococcales</taxon>
        <taxon>Micrococcaceae</taxon>
        <taxon>Sinomonas</taxon>
    </lineage>
</organism>
<dbReference type="KEGG" id="satk:SA2016_1487"/>
<proteinExistence type="predicted"/>
<gene>
    <name evidence="1" type="ORF">SA2016_1487</name>
</gene>
<keyword evidence="2" id="KW-1185">Reference proteome</keyword>
<accession>A0A127A025</accession>
<dbReference type="RefSeq" id="WP_066496994.1">
    <property type="nucleotide sequence ID" value="NZ_BJMO01000030.1"/>
</dbReference>
<evidence type="ECO:0000313" key="2">
    <source>
        <dbReference type="Proteomes" id="UP000070134"/>
    </source>
</evidence>
<dbReference type="OrthoDB" id="9771846at2"/>
<dbReference type="InterPro" id="IPR021466">
    <property type="entry name" value="Put_rhamnosyl_transferase"/>
</dbReference>
<reference evidence="1 2" key="1">
    <citation type="submission" date="2016-02" db="EMBL/GenBank/DDBJ databases">
        <title>Complete genome of Sinomonas atrocyanea KCTC 3377.</title>
        <authorList>
            <person name="Kim K.M."/>
        </authorList>
    </citation>
    <scope>NUCLEOTIDE SEQUENCE [LARGE SCALE GENOMIC DNA]</scope>
    <source>
        <strain evidence="1 2">KCTC 3377</strain>
    </source>
</reference>